<protein>
    <submittedName>
        <fullName evidence="1">Uncharacterized protein</fullName>
    </submittedName>
</protein>
<reference evidence="1 2" key="1">
    <citation type="journal article" date="2015" name="Genome Announc.">
        <title>Complete Genome Sequence of the Novel Leech Symbiont Mucinivorans hirudinis M3T.</title>
        <authorList>
            <person name="Nelson M.C."/>
            <person name="Bomar L."/>
            <person name="Graf J."/>
        </authorList>
    </citation>
    <scope>NUCLEOTIDE SEQUENCE [LARGE SCALE GENOMIC DNA]</scope>
    <source>
        <strain evidence="2">M3</strain>
    </source>
</reference>
<organism evidence="1 2">
    <name type="scientific">Mucinivorans hirudinis</name>
    <dbReference type="NCBI Taxonomy" id="1433126"/>
    <lineage>
        <taxon>Bacteria</taxon>
        <taxon>Pseudomonadati</taxon>
        <taxon>Bacteroidota</taxon>
        <taxon>Bacteroidia</taxon>
        <taxon>Bacteroidales</taxon>
        <taxon>Rikenellaceae</taxon>
        <taxon>Mucinivorans</taxon>
    </lineage>
</organism>
<proteinExistence type="predicted"/>
<dbReference type="Proteomes" id="UP000027616">
    <property type="component" value="Chromosome I"/>
</dbReference>
<evidence type="ECO:0000313" key="1">
    <source>
        <dbReference type="EMBL" id="CDN33061.1"/>
    </source>
</evidence>
<name>A0A060RBN1_9BACT</name>
<sequence>MEAECGGKGIREDFEDMMPKKLSHPDFRKKFGNVKSFVYLCTAN</sequence>
<keyword evidence="2" id="KW-1185">Reference proteome</keyword>
<dbReference type="KEGG" id="rbc:BN938_2996"/>
<dbReference type="HOGENOM" id="CLU_3218798_0_0_10"/>
<evidence type="ECO:0000313" key="2">
    <source>
        <dbReference type="Proteomes" id="UP000027616"/>
    </source>
</evidence>
<dbReference type="EMBL" id="HG934468">
    <property type="protein sequence ID" value="CDN33061.1"/>
    <property type="molecule type" value="Genomic_DNA"/>
</dbReference>
<gene>
    <name evidence="1" type="ORF">BN938_2996</name>
</gene>
<dbReference type="STRING" id="1433126.BN938_2996"/>
<dbReference type="AlphaFoldDB" id="A0A060RBN1"/>
<accession>A0A060RBN1</accession>